<accession>M6Y4Y5</accession>
<comment type="caution">
    <text evidence="1">The sequence shown here is derived from an EMBL/GenBank/DDBJ whole genome shotgun (WGS) entry which is preliminary data.</text>
</comment>
<reference evidence="1 2" key="1">
    <citation type="submission" date="2013-01" db="EMBL/GenBank/DDBJ databases">
        <authorList>
            <person name="Harkins D.M."/>
            <person name="Durkin A.S."/>
            <person name="Brinkac L.M."/>
            <person name="Haft D.H."/>
            <person name="Selengut J.D."/>
            <person name="Sanka R."/>
            <person name="DePew J."/>
            <person name="Purushe J."/>
            <person name="Whelen A.C."/>
            <person name="Vinetz J.M."/>
            <person name="Sutton G.G."/>
            <person name="Nierman W.C."/>
            <person name="Fouts D.E."/>
        </authorList>
    </citation>
    <scope>NUCLEOTIDE SEQUENCE [LARGE SCALE GENOMIC DNA]</scope>
    <source>
        <strain evidence="1 2">2001034031</strain>
    </source>
</reference>
<sequence length="39" mass="4546">MAAFGEIDFYISYFYYILKNCFVFVSPKPGFATIVNKLK</sequence>
<dbReference type="AlphaFoldDB" id="M6Y4Y5"/>
<evidence type="ECO:0000313" key="1">
    <source>
        <dbReference type="EMBL" id="EMO88765.1"/>
    </source>
</evidence>
<proteinExistence type="predicted"/>
<name>M6Y4Y5_9LEPT</name>
<protein>
    <submittedName>
        <fullName evidence="1">Uncharacterized protein</fullName>
    </submittedName>
</protein>
<dbReference type="EMBL" id="AKXB02000121">
    <property type="protein sequence ID" value="EMO88765.1"/>
    <property type="molecule type" value="Genomic_DNA"/>
</dbReference>
<gene>
    <name evidence="1" type="ORF">LEP1GSC024_4849</name>
</gene>
<dbReference type="Proteomes" id="UP000012138">
    <property type="component" value="Unassembled WGS sequence"/>
</dbReference>
<organism evidence="1 2">
    <name type="scientific">Leptospira noguchii str. 2001034031</name>
    <dbReference type="NCBI Taxonomy" id="1193053"/>
    <lineage>
        <taxon>Bacteria</taxon>
        <taxon>Pseudomonadati</taxon>
        <taxon>Spirochaetota</taxon>
        <taxon>Spirochaetia</taxon>
        <taxon>Leptospirales</taxon>
        <taxon>Leptospiraceae</taxon>
        <taxon>Leptospira</taxon>
    </lineage>
</organism>
<evidence type="ECO:0000313" key="2">
    <source>
        <dbReference type="Proteomes" id="UP000012138"/>
    </source>
</evidence>